<dbReference type="EMBL" id="BMES01000001">
    <property type="protein sequence ID" value="GGH15354.1"/>
    <property type="molecule type" value="Genomic_DNA"/>
</dbReference>
<accession>A0A917I5N1</accession>
<sequence length="115" mass="11685">MKNWLGLLGAAALLSATFPAAEAAPKAKAGGALKITVTNKRAVAITSLGFLAPGAETGGKNLLRKPLASGKSIVLVVPAKKGECVFDILGSYADEIEISGSGMDVCKDKTLTLVD</sequence>
<protein>
    <submittedName>
        <fullName evidence="2">Uncharacterized protein</fullName>
    </submittedName>
</protein>
<dbReference type="Proteomes" id="UP000603912">
    <property type="component" value="Unassembled WGS sequence"/>
</dbReference>
<name>A0A917I5N1_9HYPH</name>
<evidence type="ECO:0000313" key="3">
    <source>
        <dbReference type="Proteomes" id="UP000603912"/>
    </source>
</evidence>
<feature type="signal peptide" evidence="1">
    <location>
        <begin position="1"/>
        <end position="23"/>
    </location>
</feature>
<dbReference type="AlphaFoldDB" id="A0A917I5N1"/>
<evidence type="ECO:0000256" key="1">
    <source>
        <dbReference type="SAM" id="SignalP"/>
    </source>
</evidence>
<evidence type="ECO:0000313" key="2">
    <source>
        <dbReference type="EMBL" id="GGH15354.1"/>
    </source>
</evidence>
<keyword evidence="3" id="KW-1185">Reference proteome</keyword>
<keyword evidence="1" id="KW-0732">Signal</keyword>
<gene>
    <name evidence="2" type="ORF">GCM10007036_15310</name>
</gene>
<comment type="caution">
    <text evidence="2">The sequence shown here is derived from an EMBL/GenBank/DDBJ whole genome shotgun (WGS) entry which is preliminary data.</text>
</comment>
<organism evidence="2 3">
    <name type="scientific">Alsobacter metallidurans</name>
    <dbReference type="NCBI Taxonomy" id="340221"/>
    <lineage>
        <taxon>Bacteria</taxon>
        <taxon>Pseudomonadati</taxon>
        <taxon>Pseudomonadota</taxon>
        <taxon>Alphaproteobacteria</taxon>
        <taxon>Hyphomicrobiales</taxon>
        <taxon>Alsobacteraceae</taxon>
        <taxon>Alsobacter</taxon>
    </lineage>
</organism>
<proteinExistence type="predicted"/>
<reference evidence="2" key="1">
    <citation type="journal article" date="2014" name="Int. J. Syst. Evol. Microbiol.">
        <title>Complete genome sequence of Corynebacterium casei LMG S-19264T (=DSM 44701T), isolated from a smear-ripened cheese.</title>
        <authorList>
            <consortium name="US DOE Joint Genome Institute (JGI-PGF)"/>
            <person name="Walter F."/>
            <person name="Albersmeier A."/>
            <person name="Kalinowski J."/>
            <person name="Ruckert C."/>
        </authorList>
    </citation>
    <scope>NUCLEOTIDE SEQUENCE</scope>
    <source>
        <strain evidence="2">CGMCC 1.12214</strain>
    </source>
</reference>
<feature type="chain" id="PRO_5036696116" evidence="1">
    <location>
        <begin position="24"/>
        <end position="115"/>
    </location>
</feature>
<dbReference type="RefSeq" id="WP_188517055.1">
    <property type="nucleotide sequence ID" value="NZ_BMES01000001.1"/>
</dbReference>
<reference evidence="2" key="2">
    <citation type="submission" date="2020-09" db="EMBL/GenBank/DDBJ databases">
        <authorList>
            <person name="Sun Q."/>
            <person name="Zhou Y."/>
        </authorList>
    </citation>
    <scope>NUCLEOTIDE SEQUENCE</scope>
    <source>
        <strain evidence="2">CGMCC 1.12214</strain>
    </source>
</reference>